<sequence length="273" mass="31037">MLHGLGTQTPVLFNFTILPRILRLIPLGVMARLHPEGAAYLILNSYTETIADEALHNVKNQELASTKEESSGTRHNILETILLSDLPASQKTKSRLAAEASVILSAGGITQMRTLTIAVYYLLANPAKEKHLRDELAGLMSEYPDKKPRWVDLEKRPYLVACVKESLRLDIGATRHVAKVFPHDEIRYKEWFIPRGTSVSVPIYQMHYDEEVYPDPWKFVPERLLGEYDPRMNRNLNPFSKGSRVCLGKNLAYADMYILLATLFRSEDAVIRD</sequence>
<dbReference type="GO" id="GO:0004497">
    <property type="term" value="F:monooxygenase activity"/>
    <property type="evidence" value="ECO:0007669"/>
    <property type="project" value="UniProtKB-KW"/>
</dbReference>
<evidence type="ECO:0000256" key="3">
    <source>
        <dbReference type="ARBA" id="ARBA00022723"/>
    </source>
</evidence>
<keyword evidence="4 5" id="KW-0408">Iron</keyword>
<dbReference type="AlphaFoldDB" id="A0AAN7BJ12"/>
<dbReference type="InterPro" id="IPR017972">
    <property type="entry name" value="Cyt_P450_CS"/>
</dbReference>
<evidence type="ECO:0000256" key="1">
    <source>
        <dbReference type="ARBA" id="ARBA00001971"/>
    </source>
</evidence>
<comment type="caution">
    <text evidence="7">The sequence shown here is derived from an EMBL/GenBank/DDBJ whole genome shotgun (WGS) entry which is preliminary data.</text>
</comment>
<dbReference type="InterPro" id="IPR002401">
    <property type="entry name" value="Cyt_P450_E_grp-I"/>
</dbReference>
<gene>
    <name evidence="7" type="ORF">QBC38DRAFT_547860</name>
</gene>
<evidence type="ECO:0000313" key="8">
    <source>
        <dbReference type="Proteomes" id="UP001301958"/>
    </source>
</evidence>
<feature type="binding site" description="axial binding residue" evidence="5">
    <location>
        <position position="246"/>
    </location>
    <ligand>
        <name>heme</name>
        <dbReference type="ChEBI" id="CHEBI:30413"/>
    </ligand>
    <ligandPart>
        <name>Fe</name>
        <dbReference type="ChEBI" id="CHEBI:18248"/>
    </ligandPart>
</feature>
<dbReference type="GO" id="GO:0005506">
    <property type="term" value="F:iron ion binding"/>
    <property type="evidence" value="ECO:0007669"/>
    <property type="project" value="InterPro"/>
</dbReference>
<reference evidence="7" key="1">
    <citation type="journal article" date="2023" name="Mol. Phylogenet. Evol.">
        <title>Genome-scale phylogeny and comparative genomics of the fungal order Sordariales.</title>
        <authorList>
            <person name="Hensen N."/>
            <person name="Bonometti L."/>
            <person name="Westerberg I."/>
            <person name="Brannstrom I.O."/>
            <person name="Guillou S."/>
            <person name="Cros-Aarteil S."/>
            <person name="Calhoun S."/>
            <person name="Haridas S."/>
            <person name="Kuo A."/>
            <person name="Mondo S."/>
            <person name="Pangilinan J."/>
            <person name="Riley R."/>
            <person name="LaButti K."/>
            <person name="Andreopoulos B."/>
            <person name="Lipzen A."/>
            <person name="Chen C."/>
            <person name="Yan M."/>
            <person name="Daum C."/>
            <person name="Ng V."/>
            <person name="Clum A."/>
            <person name="Steindorff A."/>
            <person name="Ohm R.A."/>
            <person name="Martin F."/>
            <person name="Silar P."/>
            <person name="Natvig D.O."/>
            <person name="Lalanne C."/>
            <person name="Gautier V."/>
            <person name="Ament-Velasquez S.L."/>
            <person name="Kruys A."/>
            <person name="Hutchinson M.I."/>
            <person name="Powell A.J."/>
            <person name="Barry K."/>
            <person name="Miller A.N."/>
            <person name="Grigoriev I.V."/>
            <person name="Debuchy R."/>
            <person name="Gladieux P."/>
            <person name="Hiltunen Thoren M."/>
            <person name="Johannesson H."/>
        </authorList>
    </citation>
    <scope>NUCLEOTIDE SEQUENCE</scope>
    <source>
        <strain evidence="7">CBS 990.96</strain>
    </source>
</reference>
<comment type="similarity">
    <text evidence="6">Belongs to the cytochrome P450 family.</text>
</comment>
<comment type="cofactor">
    <cofactor evidence="1 5">
        <name>heme</name>
        <dbReference type="ChEBI" id="CHEBI:30413"/>
    </cofactor>
</comment>
<dbReference type="GO" id="GO:0016705">
    <property type="term" value="F:oxidoreductase activity, acting on paired donors, with incorporation or reduction of molecular oxygen"/>
    <property type="evidence" value="ECO:0007669"/>
    <property type="project" value="InterPro"/>
</dbReference>
<dbReference type="Gene3D" id="1.10.630.10">
    <property type="entry name" value="Cytochrome P450"/>
    <property type="match status" value="1"/>
</dbReference>
<dbReference type="SUPFAM" id="SSF48264">
    <property type="entry name" value="Cytochrome P450"/>
    <property type="match status" value="1"/>
</dbReference>
<keyword evidence="6" id="KW-0503">Monooxygenase</keyword>
<keyword evidence="3 5" id="KW-0479">Metal-binding</keyword>
<keyword evidence="6" id="KW-0560">Oxidoreductase</keyword>
<dbReference type="Pfam" id="PF00067">
    <property type="entry name" value="p450"/>
    <property type="match status" value="1"/>
</dbReference>
<dbReference type="PRINTS" id="PR00463">
    <property type="entry name" value="EP450I"/>
</dbReference>
<organism evidence="7 8">
    <name type="scientific">Podospora fimiseda</name>
    <dbReference type="NCBI Taxonomy" id="252190"/>
    <lineage>
        <taxon>Eukaryota</taxon>
        <taxon>Fungi</taxon>
        <taxon>Dikarya</taxon>
        <taxon>Ascomycota</taxon>
        <taxon>Pezizomycotina</taxon>
        <taxon>Sordariomycetes</taxon>
        <taxon>Sordariomycetidae</taxon>
        <taxon>Sordariales</taxon>
        <taxon>Podosporaceae</taxon>
        <taxon>Podospora</taxon>
    </lineage>
</organism>
<dbReference type="Proteomes" id="UP001301958">
    <property type="component" value="Unassembled WGS sequence"/>
</dbReference>
<accession>A0AAN7BJ12</accession>
<dbReference type="InterPro" id="IPR001128">
    <property type="entry name" value="Cyt_P450"/>
</dbReference>
<proteinExistence type="inferred from homology"/>
<keyword evidence="2 5" id="KW-0349">Heme</keyword>
<evidence type="ECO:0000256" key="4">
    <source>
        <dbReference type="ARBA" id="ARBA00023004"/>
    </source>
</evidence>
<evidence type="ECO:0000313" key="7">
    <source>
        <dbReference type="EMBL" id="KAK4224187.1"/>
    </source>
</evidence>
<dbReference type="PROSITE" id="PS00086">
    <property type="entry name" value="CYTOCHROME_P450"/>
    <property type="match status" value="1"/>
</dbReference>
<dbReference type="InterPro" id="IPR036396">
    <property type="entry name" value="Cyt_P450_sf"/>
</dbReference>
<dbReference type="InterPro" id="IPR050121">
    <property type="entry name" value="Cytochrome_P450_monoxygenase"/>
</dbReference>
<dbReference type="PANTHER" id="PTHR24305">
    <property type="entry name" value="CYTOCHROME P450"/>
    <property type="match status" value="1"/>
</dbReference>
<evidence type="ECO:0000256" key="6">
    <source>
        <dbReference type="RuleBase" id="RU000461"/>
    </source>
</evidence>
<name>A0AAN7BJ12_9PEZI</name>
<dbReference type="PRINTS" id="PR00385">
    <property type="entry name" value="P450"/>
</dbReference>
<protein>
    <submittedName>
        <fullName evidence="7">Cytochrome P450</fullName>
    </submittedName>
</protein>
<keyword evidence="8" id="KW-1185">Reference proteome</keyword>
<dbReference type="EMBL" id="MU865400">
    <property type="protein sequence ID" value="KAK4224187.1"/>
    <property type="molecule type" value="Genomic_DNA"/>
</dbReference>
<dbReference type="PANTHER" id="PTHR24305:SF231">
    <property type="entry name" value="P450, PUTATIVE (EUROFUNG)-RELATED"/>
    <property type="match status" value="1"/>
</dbReference>
<evidence type="ECO:0000256" key="2">
    <source>
        <dbReference type="ARBA" id="ARBA00022617"/>
    </source>
</evidence>
<reference evidence="7" key="2">
    <citation type="submission" date="2023-05" db="EMBL/GenBank/DDBJ databases">
        <authorList>
            <consortium name="Lawrence Berkeley National Laboratory"/>
            <person name="Steindorff A."/>
            <person name="Hensen N."/>
            <person name="Bonometti L."/>
            <person name="Westerberg I."/>
            <person name="Brannstrom I.O."/>
            <person name="Guillou S."/>
            <person name="Cros-Aarteil S."/>
            <person name="Calhoun S."/>
            <person name="Haridas S."/>
            <person name="Kuo A."/>
            <person name="Mondo S."/>
            <person name="Pangilinan J."/>
            <person name="Riley R."/>
            <person name="Labutti K."/>
            <person name="Andreopoulos B."/>
            <person name="Lipzen A."/>
            <person name="Chen C."/>
            <person name="Yanf M."/>
            <person name="Daum C."/>
            <person name="Ng V."/>
            <person name="Clum A."/>
            <person name="Ohm R."/>
            <person name="Martin F."/>
            <person name="Silar P."/>
            <person name="Natvig D."/>
            <person name="Lalanne C."/>
            <person name="Gautier V."/>
            <person name="Ament-Velasquez S.L."/>
            <person name="Kruys A."/>
            <person name="Hutchinson M.I."/>
            <person name="Powell A.J."/>
            <person name="Barry K."/>
            <person name="Miller A.N."/>
            <person name="Grigoriev I.V."/>
            <person name="Debuchy R."/>
            <person name="Gladieux P."/>
            <person name="Thoren M.H."/>
            <person name="Johannesson H."/>
        </authorList>
    </citation>
    <scope>NUCLEOTIDE SEQUENCE</scope>
    <source>
        <strain evidence="7">CBS 990.96</strain>
    </source>
</reference>
<evidence type="ECO:0000256" key="5">
    <source>
        <dbReference type="PIRSR" id="PIRSR602401-1"/>
    </source>
</evidence>
<dbReference type="GO" id="GO:0020037">
    <property type="term" value="F:heme binding"/>
    <property type="evidence" value="ECO:0007669"/>
    <property type="project" value="InterPro"/>
</dbReference>